<keyword evidence="6 8" id="KW-0675">Receptor</keyword>
<dbReference type="InParanoid" id="A2AX95"/>
<comment type="similarity">
    <text evidence="8">Belongs to the insect chemoreceptor superfamily. Gustatory receptor (GR) family.</text>
</comment>
<keyword evidence="5 8" id="KW-0472">Membrane</keyword>
<dbReference type="GO" id="GO:0050909">
    <property type="term" value="P:sensory perception of taste"/>
    <property type="evidence" value="ECO:0007669"/>
    <property type="project" value="InterPro"/>
</dbReference>
<dbReference type="HOGENOM" id="CLU_060014_0_0_1"/>
<reference evidence="11 12" key="4">
    <citation type="journal article" date="2008" name="Nature">
        <title>The genome of the model beetle and pest Tribolium castaneum.</title>
        <authorList>
            <consortium name="Tribolium Genome Sequencing Consortium"/>
            <person name="Richards S."/>
            <person name="Gibbs R.A."/>
            <person name="Weinstock G.M."/>
            <person name="Brown S.J."/>
            <person name="Denell R."/>
            <person name="Beeman R.W."/>
            <person name="Gibbs R."/>
            <person name="Beeman R.W."/>
            <person name="Brown S.J."/>
            <person name="Bucher G."/>
            <person name="Friedrich M."/>
            <person name="Grimmelikhuijzen C.J."/>
            <person name="Klingler M."/>
            <person name="Lorenzen M."/>
            <person name="Richards S."/>
            <person name="Roth S."/>
            <person name="Schroder R."/>
            <person name="Tautz D."/>
            <person name="Zdobnov E.M."/>
            <person name="Muzny D."/>
            <person name="Gibbs R.A."/>
            <person name="Weinstock G.M."/>
            <person name="Attaway T."/>
            <person name="Bell S."/>
            <person name="Buhay C.J."/>
            <person name="Chandrabose M.N."/>
            <person name="Chavez D."/>
            <person name="Clerk-Blankenburg K.P."/>
            <person name="Cree A."/>
            <person name="Dao M."/>
            <person name="Davis C."/>
            <person name="Chacko J."/>
            <person name="Dinh H."/>
            <person name="Dugan-Rocha S."/>
            <person name="Fowler G."/>
            <person name="Garner T.T."/>
            <person name="Garnes J."/>
            <person name="Gnirke A."/>
            <person name="Hawes A."/>
            <person name="Hernandez J."/>
            <person name="Hines S."/>
            <person name="Holder M."/>
            <person name="Hume J."/>
            <person name="Jhangiani S.N."/>
            <person name="Joshi V."/>
            <person name="Khan Z.M."/>
            <person name="Jackson L."/>
            <person name="Kovar C."/>
            <person name="Kowis A."/>
            <person name="Lee S."/>
            <person name="Lewis L.R."/>
            <person name="Margolis J."/>
            <person name="Morgan M."/>
            <person name="Nazareth L.V."/>
            <person name="Nguyen N."/>
            <person name="Okwuonu G."/>
            <person name="Parker D."/>
            <person name="Richards S."/>
            <person name="Ruiz S.J."/>
            <person name="Santibanez J."/>
            <person name="Savard J."/>
            <person name="Scherer S.E."/>
            <person name="Schneider B."/>
            <person name="Sodergren E."/>
            <person name="Tautz D."/>
            <person name="Vattahil S."/>
            <person name="Villasana D."/>
            <person name="White C.S."/>
            <person name="Wright R."/>
            <person name="Park Y."/>
            <person name="Beeman R.W."/>
            <person name="Lord J."/>
            <person name="Oppert B."/>
            <person name="Lorenzen M."/>
            <person name="Brown S."/>
            <person name="Wang L."/>
            <person name="Savard J."/>
            <person name="Tautz D."/>
            <person name="Richards S."/>
            <person name="Weinstock G."/>
            <person name="Gibbs R.A."/>
            <person name="Liu Y."/>
            <person name="Worley K."/>
            <person name="Weinstock G."/>
            <person name="Elsik C.G."/>
            <person name="Reese J.T."/>
            <person name="Elhaik E."/>
            <person name="Landan G."/>
            <person name="Graur D."/>
            <person name="Arensburger P."/>
            <person name="Atkinson P."/>
            <person name="Beeman R.W."/>
            <person name="Beidler J."/>
            <person name="Brown S.J."/>
            <person name="Demuth J.P."/>
            <person name="Drury D.W."/>
            <person name="Du Y.Z."/>
            <person name="Fujiwara H."/>
            <person name="Lorenzen M."/>
            <person name="Maselli V."/>
            <person name="Osanai M."/>
            <person name="Park Y."/>
            <person name="Robertson H.M."/>
            <person name="Tu Z."/>
            <person name="Wang J.J."/>
            <person name="Wang S."/>
            <person name="Richards S."/>
            <person name="Song H."/>
            <person name="Zhang L."/>
            <person name="Sodergren E."/>
            <person name="Werner D."/>
            <person name="Stanke M."/>
            <person name="Morgenstern B."/>
            <person name="Solovyev V."/>
            <person name="Kosarev P."/>
            <person name="Brown G."/>
            <person name="Chen H.C."/>
            <person name="Ermolaeva O."/>
            <person name="Hlavina W."/>
            <person name="Kapustin Y."/>
            <person name="Kiryutin B."/>
            <person name="Kitts P."/>
            <person name="Maglott D."/>
            <person name="Pruitt K."/>
            <person name="Sapojnikov V."/>
            <person name="Souvorov A."/>
            <person name="Mackey A.J."/>
            <person name="Waterhouse R.M."/>
            <person name="Wyder S."/>
            <person name="Zdobnov E.M."/>
            <person name="Zdobnov E.M."/>
            <person name="Wyder S."/>
            <person name="Kriventseva E.V."/>
            <person name="Kadowaki T."/>
            <person name="Bork P."/>
            <person name="Aranda M."/>
            <person name="Bao R."/>
            <person name="Beermann A."/>
            <person name="Berns N."/>
            <person name="Bolognesi R."/>
            <person name="Bonneton F."/>
            <person name="Bopp D."/>
            <person name="Brown S.J."/>
            <person name="Bucher G."/>
            <person name="Butts T."/>
            <person name="Chaumot A."/>
            <person name="Denell R.E."/>
            <person name="Ferrier D.E."/>
            <person name="Friedrich M."/>
            <person name="Gordon C.M."/>
            <person name="Jindra M."/>
            <person name="Klingler M."/>
            <person name="Lan Q."/>
            <person name="Lattorff H.M."/>
            <person name="Laudet V."/>
            <person name="von Levetsow C."/>
            <person name="Liu Z."/>
            <person name="Lutz R."/>
            <person name="Lynch J.A."/>
            <person name="da Fonseca R.N."/>
            <person name="Posnien N."/>
            <person name="Reuter R."/>
            <person name="Roth S."/>
            <person name="Savard J."/>
            <person name="Schinko J.B."/>
            <person name="Schmitt C."/>
            <person name="Schoppmeier M."/>
            <person name="Schroder R."/>
            <person name="Shippy T.D."/>
            <person name="Simonnet F."/>
            <person name="Marques-Souza H."/>
            <person name="Tautz D."/>
            <person name="Tomoyasu Y."/>
            <person name="Trauner J."/>
            <person name="Van der Zee M."/>
            <person name="Vervoort M."/>
            <person name="Wittkopp N."/>
            <person name="Wimmer E.A."/>
            <person name="Yang X."/>
            <person name="Jones A.K."/>
            <person name="Sattelle D.B."/>
            <person name="Ebert P.R."/>
            <person name="Nelson D."/>
            <person name="Scott J.G."/>
            <person name="Beeman R.W."/>
            <person name="Muthukrishnan S."/>
            <person name="Kramer K.J."/>
            <person name="Arakane Y."/>
            <person name="Beeman R.W."/>
            <person name="Zhu Q."/>
            <person name="Hogenkamp D."/>
            <person name="Dixit R."/>
            <person name="Oppert B."/>
            <person name="Jiang H."/>
            <person name="Zou Z."/>
            <person name="Marshall J."/>
            <person name="Elpidina E."/>
            <person name="Vinokurov K."/>
            <person name="Oppert C."/>
            <person name="Zou Z."/>
            <person name="Evans J."/>
            <person name="Lu Z."/>
            <person name="Zhao P."/>
            <person name="Sumathipala N."/>
            <person name="Altincicek B."/>
            <person name="Vilcinskas A."/>
            <person name="Williams M."/>
            <person name="Hultmark D."/>
            <person name="Hetru C."/>
            <person name="Jiang H."/>
            <person name="Grimmelikhuijzen C.J."/>
            <person name="Hauser F."/>
            <person name="Cazzamali G."/>
            <person name="Williamson M."/>
            <person name="Park Y."/>
            <person name="Li B."/>
            <person name="Tanaka Y."/>
            <person name="Predel R."/>
            <person name="Neupert S."/>
            <person name="Schachtner J."/>
            <person name="Verleyen P."/>
            <person name="Raible F."/>
            <person name="Bork P."/>
            <person name="Friedrich M."/>
            <person name="Walden K.K."/>
            <person name="Robertson H.M."/>
            <person name="Angeli S."/>
            <person name="Foret S."/>
            <person name="Bucher G."/>
            <person name="Schuetz S."/>
            <person name="Maleszka R."/>
            <person name="Wimmer E.A."/>
            <person name="Beeman R.W."/>
            <person name="Lorenzen M."/>
            <person name="Tomoyasu Y."/>
            <person name="Miller S.C."/>
            <person name="Grossmann D."/>
            <person name="Bucher G."/>
        </authorList>
    </citation>
    <scope>NUCLEOTIDE SEQUENCE [LARGE SCALE GENOMIC DNA]</scope>
    <source>
        <strain evidence="11 12">Georgia GA2</strain>
    </source>
</reference>
<dbReference type="InterPro" id="IPR013604">
    <property type="entry name" value="7TM_chemorcpt"/>
</dbReference>
<evidence type="ECO:0000256" key="5">
    <source>
        <dbReference type="ARBA" id="ARBA00023136"/>
    </source>
</evidence>
<reference evidence="9" key="3">
    <citation type="submission" date="2007-09" db="EMBL/GenBank/DDBJ databases">
        <title>Characterization of Tribolium castaneum chemoreceptors.</title>
        <authorList>
            <person name="Abdel-latief M."/>
        </authorList>
    </citation>
    <scope>NUCLEOTIDE SEQUENCE</scope>
    <source>
        <tissue evidence="9">Gustatory organ</tissue>
    </source>
</reference>
<reference evidence="10" key="1">
    <citation type="submission" date="2006-07" db="EMBL/GenBank/DDBJ databases">
        <authorList>
            <person name="Abdel-latief M."/>
        </authorList>
    </citation>
    <scope>NUCLEOTIDE SEQUENCE</scope>
</reference>
<dbReference type="GO" id="GO:0008049">
    <property type="term" value="P:male courtship behavior"/>
    <property type="evidence" value="ECO:0000318"/>
    <property type="project" value="GO_Central"/>
</dbReference>
<dbReference type="GO" id="GO:0030424">
    <property type="term" value="C:axon"/>
    <property type="evidence" value="ECO:0000318"/>
    <property type="project" value="GO_Central"/>
</dbReference>
<dbReference type="PANTHER" id="PTHR21143:SF104">
    <property type="entry name" value="GUSTATORY RECEPTOR 8A-RELATED"/>
    <property type="match status" value="1"/>
</dbReference>
<comment type="function">
    <text evidence="8">Gustatory receptor which mediates acceptance or avoidance behavior, depending on its substrates.</text>
</comment>
<feature type="transmembrane region" description="Helical" evidence="8">
    <location>
        <begin position="99"/>
        <end position="123"/>
    </location>
</feature>
<proteinExistence type="inferred from homology"/>
<reference evidence="11" key="6">
    <citation type="submission" date="2014-11" db="EMBL/GenBank/DDBJ databases">
        <title>Tools and pipelines for BioNano data: molecule assembly pipeline and FASTA super scaffolding tool.</title>
        <authorList>
            <person name="Shelton J.M."/>
            <person name="Herndon N."/>
            <person name="Coleman C."/>
            <person name="Lu N."/>
            <person name="Brown S.J."/>
        </authorList>
    </citation>
    <scope>NUCLEOTIDE SEQUENCE</scope>
    <source>
        <strain evidence="11">Georgia GA2</strain>
    </source>
</reference>
<sequence length="321" mass="38333">MDLEVLEIYFTVANKFSGKLWPISIVLIYTVGVVYSFKRRIFYQDESPISRLVYIGTDLSYFISNVYQILAYNFWKKKYWSEFLANLKLLKGRKIRKNLYYLLLFVINVLYVLTLCYAVYYWRQQYEDFWHRYTLSFIENYCQFLYNCFHSTLLLMILSRYQRLKAQLWQNRYETVAHGMTVQKTTLFFFNRTFGVPIFLVLVFVQMQSVQDLSDIFYYKDTAQLVSLALLMQLTQLVPALFVIYLCGRVMEEQNKIRLITFEMNKSFERDKNKLGDFVALIRDAQVKITAADFFILDKSTILKVLDTVVAFLMVVAQFQD</sequence>
<keyword evidence="4 8" id="KW-1133">Transmembrane helix</keyword>
<dbReference type="PANTHER" id="PTHR21143">
    <property type="entry name" value="INVERTEBRATE GUSTATORY RECEPTOR"/>
    <property type="match status" value="1"/>
</dbReference>
<dbReference type="EMBL" id="KQ971344">
    <property type="protein sequence ID" value="EFA05772.1"/>
    <property type="molecule type" value="Genomic_DNA"/>
</dbReference>
<evidence type="ECO:0000313" key="9">
    <source>
        <dbReference type="EMBL" id="ABY40603.1"/>
    </source>
</evidence>
<comment type="caution">
    <text evidence="8">Lacks conserved residue(s) required for the propagation of feature annotation.</text>
</comment>
<dbReference type="Pfam" id="PF08395">
    <property type="entry name" value="7tm_7"/>
    <property type="match status" value="1"/>
</dbReference>
<keyword evidence="7 8" id="KW-0807">Transducer</keyword>
<protein>
    <recommendedName>
        <fullName evidence="8">Gustatory receptor</fullName>
    </recommendedName>
</protein>
<dbReference type="EMBL" id="AM292354">
    <property type="protein sequence ID" value="CAL23166.1"/>
    <property type="molecule type" value="Genomic_DNA"/>
</dbReference>
<feature type="transmembrane region" description="Helical" evidence="8">
    <location>
        <begin position="187"/>
        <end position="205"/>
    </location>
</feature>
<evidence type="ECO:0000256" key="8">
    <source>
        <dbReference type="RuleBase" id="RU363108"/>
    </source>
</evidence>
<evidence type="ECO:0000256" key="4">
    <source>
        <dbReference type="ARBA" id="ARBA00022989"/>
    </source>
</evidence>
<reference evidence="10" key="2">
    <citation type="journal article" date="2007" name="PLoS ONE">
        <title>A Family of Chemoreceptors in Tribolium castaneum (Tenebrionidae: Coleoptera).</title>
        <authorList>
            <person name="Abdel-Latief M."/>
        </authorList>
    </citation>
    <scope>NUCLEOTIDE SEQUENCE</scope>
</reference>
<feature type="transmembrane region" description="Helical" evidence="8">
    <location>
        <begin position="143"/>
        <end position="161"/>
    </location>
</feature>
<dbReference type="EMBL" id="EU170078">
    <property type="protein sequence ID" value="ABY40603.1"/>
    <property type="molecule type" value="Genomic_DNA"/>
</dbReference>
<name>A2AX95_TRICA</name>
<evidence type="ECO:0000256" key="6">
    <source>
        <dbReference type="ARBA" id="ARBA00023170"/>
    </source>
</evidence>
<keyword evidence="2 8" id="KW-1003">Cell membrane</keyword>
<accession>A2AX95</accession>
<evidence type="ECO:0000256" key="3">
    <source>
        <dbReference type="ARBA" id="ARBA00022692"/>
    </source>
</evidence>
<reference evidence="11 12" key="5">
    <citation type="journal article" date="2010" name="Nucleic Acids Res.">
        <title>BeetleBase in 2010: revisions to provide comprehensive genomic information for Tribolium castaneum.</title>
        <authorList>
            <person name="Kim H.S."/>
            <person name="Murphy T."/>
            <person name="Xia J."/>
            <person name="Caragea D."/>
            <person name="Park Y."/>
            <person name="Beeman R.W."/>
            <person name="Lorenzen M.D."/>
            <person name="Butcher S."/>
            <person name="Manak J.R."/>
            <person name="Brown S.J."/>
        </authorList>
    </citation>
    <scope>GENOME REANNOTATION</scope>
    <source>
        <strain evidence="11 12">Georgia GA2</strain>
    </source>
</reference>
<feature type="transmembrane region" description="Helical" evidence="8">
    <location>
        <begin position="225"/>
        <end position="248"/>
    </location>
</feature>
<keyword evidence="3 8" id="KW-0812">Transmembrane</keyword>
<evidence type="ECO:0000256" key="2">
    <source>
        <dbReference type="ARBA" id="ARBA00022475"/>
    </source>
</evidence>
<keyword evidence="12" id="KW-1185">Reference proteome</keyword>
<evidence type="ECO:0000313" key="12">
    <source>
        <dbReference type="Proteomes" id="UP000007266"/>
    </source>
</evidence>
<dbReference type="GO" id="GO:0005886">
    <property type="term" value="C:plasma membrane"/>
    <property type="evidence" value="ECO:0007669"/>
    <property type="project" value="UniProtKB-SubCell"/>
</dbReference>
<dbReference type="GO" id="GO:0007165">
    <property type="term" value="P:signal transduction"/>
    <property type="evidence" value="ECO:0007669"/>
    <property type="project" value="UniProtKB-KW"/>
</dbReference>
<evidence type="ECO:0000256" key="7">
    <source>
        <dbReference type="ARBA" id="ARBA00023224"/>
    </source>
</evidence>
<dbReference type="GO" id="GO:0043025">
    <property type="term" value="C:neuronal cell body"/>
    <property type="evidence" value="ECO:0000318"/>
    <property type="project" value="GO_Central"/>
</dbReference>
<dbReference type="AlphaFoldDB" id="A2AX95"/>
<dbReference type="GO" id="GO:0030425">
    <property type="term" value="C:dendrite"/>
    <property type="evidence" value="ECO:0000318"/>
    <property type="project" value="GO_Central"/>
</dbReference>
<feature type="transmembrane region" description="Helical" evidence="8">
    <location>
        <begin position="20"/>
        <end position="37"/>
    </location>
</feature>
<evidence type="ECO:0000256" key="1">
    <source>
        <dbReference type="ARBA" id="ARBA00004651"/>
    </source>
</evidence>
<evidence type="ECO:0000313" key="11">
    <source>
        <dbReference type="EMBL" id="EFA05772.1"/>
    </source>
</evidence>
<dbReference type="Proteomes" id="UP000007266">
    <property type="component" value="Linkage group 6"/>
</dbReference>
<dbReference type="GO" id="GO:0007635">
    <property type="term" value="P:chemosensory behavior"/>
    <property type="evidence" value="ECO:0000318"/>
    <property type="project" value="GO_Central"/>
</dbReference>
<gene>
    <name evidence="10" type="primary">gr33</name>
    <name evidence="9" type="synonym">Gr87</name>
    <name evidence="11" type="synonym">TcGr47</name>
    <name evidence="11" type="ORF">TcasGA2_TC030145</name>
</gene>
<evidence type="ECO:0000313" key="10">
    <source>
        <dbReference type="EMBL" id="CAL23166.1"/>
    </source>
</evidence>
<comment type="subcellular location">
    <subcellularLocation>
        <location evidence="1 8">Cell membrane</location>
        <topology evidence="1 8">Multi-pass membrane protein</topology>
    </subcellularLocation>
</comment>
<organism evidence="10">
    <name type="scientific">Tribolium castaneum</name>
    <name type="common">Red flour beetle</name>
    <dbReference type="NCBI Taxonomy" id="7070"/>
    <lineage>
        <taxon>Eukaryota</taxon>
        <taxon>Metazoa</taxon>
        <taxon>Ecdysozoa</taxon>
        <taxon>Arthropoda</taxon>
        <taxon>Hexapoda</taxon>
        <taxon>Insecta</taxon>
        <taxon>Pterygota</taxon>
        <taxon>Neoptera</taxon>
        <taxon>Endopterygota</taxon>
        <taxon>Coleoptera</taxon>
        <taxon>Polyphaga</taxon>
        <taxon>Cucujiformia</taxon>
        <taxon>Tenebrionidae</taxon>
        <taxon>Tenebrionidae incertae sedis</taxon>
        <taxon>Tribolium</taxon>
    </lineage>
</organism>